<dbReference type="Pfam" id="PF00392">
    <property type="entry name" value="GntR"/>
    <property type="match status" value="1"/>
</dbReference>
<keyword evidence="3" id="KW-0804">Transcription</keyword>
<dbReference type="PRINTS" id="PR00035">
    <property type="entry name" value="HTHGNTR"/>
</dbReference>
<sequence length="253" mass="27638">MSLDETVFSPDGLAEGSSTPLYLRLQERIRNAIEAGDLRPSDALPGERDIAQAMSVSRVTVRKALSGLVSAGLLEQRQGSGTFVARKPPMVEQPLSRLTSFSEDMRLRGLETTSRWLQREVSLCSTKESIHLALSPQDKVCRLRRLRFAGGVPMAIELATIPHKYLGDPEAVRTSLYAVLEAAGFKPVRALQRLSAANLTGSDAALLDVPAGSAVLSIERVSYLATNQPVEFTRSFYRGDTYDFVAELNLGQD</sequence>
<dbReference type="PANTHER" id="PTHR44846:SF1">
    <property type="entry name" value="MANNOSYL-D-GLYCERATE TRANSPORT_METABOLISM SYSTEM REPRESSOR MNGR-RELATED"/>
    <property type="match status" value="1"/>
</dbReference>
<dbReference type="SUPFAM" id="SSF46785">
    <property type="entry name" value="Winged helix' DNA-binding domain"/>
    <property type="match status" value="1"/>
</dbReference>
<dbReference type="AlphaFoldDB" id="A0AA41Z0P0"/>
<dbReference type="InterPro" id="IPR036388">
    <property type="entry name" value="WH-like_DNA-bd_sf"/>
</dbReference>
<keyword evidence="6" id="KW-1185">Reference proteome</keyword>
<reference evidence="5" key="1">
    <citation type="submission" date="2022-05" db="EMBL/GenBank/DDBJ databases">
        <authorList>
            <person name="Pankratov T."/>
        </authorList>
    </citation>
    <scope>NUCLEOTIDE SEQUENCE</scope>
    <source>
        <strain evidence="5">BP6-180914</strain>
    </source>
</reference>
<comment type="caution">
    <text evidence="5">The sequence shown here is derived from an EMBL/GenBank/DDBJ whole genome shotgun (WGS) entry which is preliminary data.</text>
</comment>
<organism evidence="5 6">
    <name type="scientific">Lichenifustis flavocetrariae</name>
    <dbReference type="NCBI Taxonomy" id="2949735"/>
    <lineage>
        <taxon>Bacteria</taxon>
        <taxon>Pseudomonadati</taxon>
        <taxon>Pseudomonadota</taxon>
        <taxon>Alphaproteobacteria</taxon>
        <taxon>Hyphomicrobiales</taxon>
        <taxon>Lichenihabitantaceae</taxon>
        <taxon>Lichenifustis</taxon>
    </lineage>
</organism>
<evidence type="ECO:0000259" key="4">
    <source>
        <dbReference type="PROSITE" id="PS50949"/>
    </source>
</evidence>
<dbReference type="InterPro" id="IPR000524">
    <property type="entry name" value="Tscrpt_reg_HTH_GntR"/>
</dbReference>
<dbReference type="GO" id="GO:0003700">
    <property type="term" value="F:DNA-binding transcription factor activity"/>
    <property type="evidence" value="ECO:0007669"/>
    <property type="project" value="InterPro"/>
</dbReference>
<dbReference type="Pfam" id="PF07702">
    <property type="entry name" value="UTRA"/>
    <property type="match status" value="1"/>
</dbReference>
<accession>A0AA41Z0P0</accession>
<dbReference type="GO" id="GO:0003677">
    <property type="term" value="F:DNA binding"/>
    <property type="evidence" value="ECO:0007669"/>
    <property type="project" value="UniProtKB-KW"/>
</dbReference>
<dbReference type="EMBL" id="JAMOIM010000017">
    <property type="protein sequence ID" value="MCW6510695.1"/>
    <property type="molecule type" value="Genomic_DNA"/>
</dbReference>
<protein>
    <submittedName>
        <fullName evidence="5">GntR family transcriptional regulator</fullName>
    </submittedName>
</protein>
<proteinExistence type="predicted"/>
<keyword evidence="1" id="KW-0805">Transcription regulation</keyword>
<dbReference type="SUPFAM" id="SSF64288">
    <property type="entry name" value="Chorismate lyase-like"/>
    <property type="match status" value="1"/>
</dbReference>
<dbReference type="InterPro" id="IPR011663">
    <property type="entry name" value="UTRA"/>
</dbReference>
<dbReference type="InterPro" id="IPR050679">
    <property type="entry name" value="Bact_HTH_transcr_reg"/>
</dbReference>
<evidence type="ECO:0000256" key="3">
    <source>
        <dbReference type="ARBA" id="ARBA00023163"/>
    </source>
</evidence>
<dbReference type="InterPro" id="IPR036390">
    <property type="entry name" value="WH_DNA-bd_sf"/>
</dbReference>
<dbReference type="GO" id="GO:0045892">
    <property type="term" value="P:negative regulation of DNA-templated transcription"/>
    <property type="evidence" value="ECO:0007669"/>
    <property type="project" value="TreeGrafter"/>
</dbReference>
<evidence type="ECO:0000313" key="6">
    <source>
        <dbReference type="Proteomes" id="UP001165667"/>
    </source>
</evidence>
<dbReference type="RefSeq" id="WP_282587070.1">
    <property type="nucleotide sequence ID" value="NZ_JAMOIM010000017.1"/>
</dbReference>
<dbReference type="SMART" id="SM00345">
    <property type="entry name" value="HTH_GNTR"/>
    <property type="match status" value="1"/>
</dbReference>
<dbReference type="PROSITE" id="PS50949">
    <property type="entry name" value="HTH_GNTR"/>
    <property type="match status" value="1"/>
</dbReference>
<dbReference type="PANTHER" id="PTHR44846">
    <property type="entry name" value="MANNOSYL-D-GLYCERATE TRANSPORT/METABOLISM SYSTEM REPRESSOR MNGR-RELATED"/>
    <property type="match status" value="1"/>
</dbReference>
<dbReference type="Gene3D" id="1.10.10.10">
    <property type="entry name" value="Winged helix-like DNA-binding domain superfamily/Winged helix DNA-binding domain"/>
    <property type="match status" value="1"/>
</dbReference>
<dbReference type="SMART" id="SM00866">
    <property type="entry name" value="UTRA"/>
    <property type="match status" value="1"/>
</dbReference>
<name>A0AA41Z0P0_9HYPH</name>
<dbReference type="Proteomes" id="UP001165667">
    <property type="component" value="Unassembled WGS sequence"/>
</dbReference>
<evidence type="ECO:0000256" key="1">
    <source>
        <dbReference type="ARBA" id="ARBA00023015"/>
    </source>
</evidence>
<dbReference type="CDD" id="cd07377">
    <property type="entry name" value="WHTH_GntR"/>
    <property type="match status" value="1"/>
</dbReference>
<evidence type="ECO:0000256" key="2">
    <source>
        <dbReference type="ARBA" id="ARBA00023125"/>
    </source>
</evidence>
<dbReference type="InterPro" id="IPR028978">
    <property type="entry name" value="Chorismate_lyase_/UTRA_dom_sf"/>
</dbReference>
<dbReference type="Gene3D" id="3.40.1410.10">
    <property type="entry name" value="Chorismate lyase-like"/>
    <property type="match status" value="1"/>
</dbReference>
<feature type="domain" description="HTH gntR-type" evidence="4">
    <location>
        <begin position="19"/>
        <end position="87"/>
    </location>
</feature>
<gene>
    <name evidence="5" type="ORF">M8523_22020</name>
</gene>
<keyword evidence="2" id="KW-0238">DNA-binding</keyword>
<evidence type="ECO:0000313" key="5">
    <source>
        <dbReference type="EMBL" id="MCW6510695.1"/>
    </source>
</evidence>